<dbReference type="Proteomes" id="UP000243515">
    <property type="component" value="Unassembled WGS sequence"/>
</dbReference>
<accession>A0A232M3L5</accession>
<feature type="compositionally biased region" description="Basic and acidic residues" evidence="2">
    <location>
        <begin position="116"/>
        <end position="125"/>
    </location>
</feature>
<evidence type="ECO:0000313" key="4">
    <source>
        <dbReference type="EMBL" id="OXV10884.1"/>
    </source>
</evidence>
<feature type="compositionally biased region" description="Polar residues" evidence="2">
    <location>
        <begin position="290"/>
        <end position="304"/>
    </location>
</feature>
<feature type="region of interest" description="Disordered" evidence="2">
    <location>
        <begin position="667"/>
        <end position="707"/>
    </location>
</feature>
<dbReference type="PROSITE" id="PS00028">
    <property type="entry name" value="ZINC_FINGER_C2H2_1"/>
    <property type="match status" value="1"/>
</dbReference>
<keyword evidence="1" id="KW-0863">Zinc-finger</keyword>
<dbReference type="OrthoDB" id="3524154at2759"/>
<dbReference type="InterPro" id="IPR013087">
    <property type="entry name" value="Znf_C2H2_type"/>
</dbReference>
<evidence type="ECO:0000313" key="5">
    <source>
        <dbReference type="Proteomes" id="UP000243515"/>
    </source>
</evidence>
<evidence type="ECO:0000256" key="1">
    <source>
        <dbReference type="PROSITE-ProRule" id="PRU00042"/>
    </source>
</evidence>
<dbReference type="EMBL" id="NPHW01002709">
    <property type="protein sequence ID" value="OXV10884.1"/>
    <property type="molecule type" value="Genomic_DNA"/>
</dbReference>
<keyword evidence="5" id="KW-1185">Reference proteome</keyword>
<feature type="compositionally biased region" description="Polar residues" evidence="2">
    <location>
        <begin position="188"/>
        <end position="203"/>
    </location>
</feature>
<feature type="region of interest" description="Disordered" evidence="2">
    <location>
        <begin position="176"/>
        <end position="227"/>
    </location>
</feature>
<name>A0A232M3L5_9EURO</name>
<feature type="compositionally biased region" description="Polar residues" evidence="2">
    <location>
        <begin position="83"/>
        <end position="98"/>
    </location>
</feature>
<gene>
    <name evidence="4" type="ORF">Egran_01354</name>
</gene>
<feature type="region of interest" description="Disordered" evidence="2">
    <location>
        <begin position="1"/>
        <end position="62"/>
    </location>
</feature>
<feature type="compositionally biased region" description="Polar residues" evidence="2">
    <location>
        <begin position="1"/>
        <end position="23"/>
    </location>
</feature>
<reference evidence="4 5" key="1">
    <citation type="journal article" date="2015" name="Environ. Microbiol.">
        <title>Metagenome sequence of Elaphomyces granulatus from sporocarp tissue reveals Ascomycota ectomycorrhizal fingerprints of genome expansion and a Proteobacteria-rich microbiome.</title>
        <authorList>
            <person name="Quandt C.A."/>
            <person name="Kohler A."/>
            <person name="Hesse C.N."/>
            <person name="Sharpton T.J."/>
            <person name="Martin F."/>
            <person name="Spatafora J.W."/>
        </authorList>
    </citation>
    <scope>NUCLEOTIDE SEQUENCE [LARGE SCALE GENOMIC DNA]</scope>
    <source>
        <strain evidence="4 5">OSC145934</strain>
    </source>
</reference>
<keyword evidence="1" id="KW-0862">Zinc</keyword>
<dbReference type="PROSITE" id="PS50157">
    <property type="entry name" value="ZINC_FINGER_C2H2_2"/>
    <property type="match status" value="1"/>
</dbReference>
<feature type="region of interest" description="Disordered" evidence="2">
    <location>
        <begin position="241"/>
        <end position="417"/>
    </location>
</feature>
<sequence>MHSSTMDFPRLSSTPSIHINDCNNSHDRGLATLPMSAQSFSSPGPMRIPTKNIEPPPPPLPPPREIYDLDVGHDPGWHYENGATDTSTLAPINPSSSLLGGHHQRPDPVPRIARMSLDEPIDRKKGLLPQSPKARLKSEPSSLLGESFRNTSLISSDSVYSPKVERDFPRDAYDQRLLSKIGKPPSTPRQSVSLGNDNRSPMTSLPFHPRGFSSLQSPIGSDGVPRTSDLRWRNVFQSGTVSPRAKSSWKEPDYRSPSVESSVASPLDSEIAAYAREPGRRPAGAMTPQYEDNSSLASRSNRGSYDQGVFPDVEGDFAPDEGGQPRQLQFCDRTPPSFDLTLQSKQQGMKRRASSPPREPTSDDRLTIHSAATNGEIGQRRLTGHPFNGTTSPGSRNAPNHGSLSAASSTSGRTYSSSATLSLAGSSMTSVSSYDRLSPGCLSPSSDLDQCHDNPMIIGHHSPSASLSGHSSTVGAQSSAPTDQKTPSLPKMSLQTALNVPKPGGKIGRFICDCCPKKPKKFDTQEELRTHELEKQYSCQFCNNRFKNKNEAERHRNSLHLRRHSWSCAALSGYQAAFHSSTSPGTQTNAGPSHDTCGYCGDEFPNFPQPDWNTRIDHLTSLHKFGECNNAKKFYRADHFRQHLKHSHAGTSGKWTNILENACMKEEPPVESRLGSIGEQGGRRTGSMSSIGAGSTTTTIDEALDES</sequence>
<feature type="region of interest" description="Disordered" evidence="2">
    <location>
        <begin position="445"/>
        <end position="491"/>
    </location>
</feature>
<feature type="compositionally biased region" description="Low complexity" evidence="2">
    <location>
        <begin position="460"/>
        <end position="472"/>
    </location>
</feature>
<feature type="region of interest" description="Disordered" evidence="2">
    <location>
        <begin position="75"/>
        <end position="142"/>
    </location>
</feature>
<protein>
    <recommendedName>
        <fullName evidence="3">C2H2-type domain-containing protein</fullName>
    </recommendedName>
</protein>
<feature type="compositionally biased region" description="Polar residues" evidence="2">
    <location>
        <begin position="388"/>
        <end position="403"/>
    </location>
</feature>
<feature type="domain" description="C2H2-type" evidence="3">
    <location>
        <begin position="537"/>
        <end position="565"/>
    </location>
</feature>
<feature type="compositionally biased region" description="Polar residues" evidence="2">
    <location>
        <begin position="473"/>
        <end position="491"/>
    </location>
</feature>
<dbReference type="Gene3D" id="3.30.160.60">
    <property type="entry name" value="Classic Zinc Finger"/>
    <property type="match status" value="1"/>
</dbReference>
<evidence type="ECO:0000256" key="2">
    <source>
        <dbReference type="SAM" id="MobiDB-lite"/>
    </source>
</evidence>
<evidence type="ECO:0000259" key="3">
    <source>
        <dbReference type="PROSITE" id="PS50157"/>
    </source>
</evidence>
<dbReference type="AlphaFoldDB" id="A0A232M3L5"/>
<dbReference type="InterPro" id="IPR057026">
    <property type="entry name" value="Znf-C2H2_ascomycetes"/>
</dbReference>
<dbReference type="Pfam" id="PF24537">
    <property type="entry name" value="zf-C2H2_fungi"/>
    <property type="match status" value="1"/>
</dbReference>
<feature type="compositionally biased region" description="Low complexity" evidence="2">
    <location>
        <begin position="405"/>
        <end position="417"/>
    </location>
</feature>
<organism evidence="4 5">
    <name type="scientific">Elaphomyces granulatus</name>
    <dbReference type="NCBI Taxonomy" id="519963"/>
    <lineage>
        <taxon>Eukaryota</taxon>
        <taxon>Fungi</taxon>
        <taxon>Dikarya</taxon>
        <taxon>Ascomycota</taxon>
        <taxon>Pezizomycotina</taxon>
        <taxon>Eurotiomycetes</taxon>
        <taxon>Eurotiomycetidae</taxon>
        <taxon>Eurotiales</taxon>
        <taxon>Elaphomycetaceae</taxon>
        <taxon>Elaphomyces</taxon>
    </lineage>
</organism>
<keyword evidence="1" id="KW-0479">Metal-binding</keyword>
<comment type="caution">
    <text evidence="4">The sequence shown here is derived from an EMBL/GenBank/DDBJ whole genome shotgun (WGS) entry which is preliminary data.</text>
</comment>
<proteinExistence type="predicted"/>
<dbReference type="GO" id="GO:0008270">
    <property type="term" value="F:zinc ion binding"/>
    <property type="evidence" value="ECO:0007669"/>
    <property type="project" value="UniProtKB-KW"/>
</dbReference>
<feature type="compositionally biased region" description="Low complexity" evidence="2">
    <location>
        <begin position="685"/>
        <end position="699"/>
    </location>
</feature>